<dbReference type="InterPro" id="IPR027417">
    <property type="entry name" value="P-loop_NTPase"/>
</dbReference>
<dbReference type="GO" id="GO:0007018">
    <property type="term" value="P:microtubule-based movement"/>
    <property type="evidence" value="ECO:0007669"/>
    <property type="project" value="InterPro"/>
</dbReference>
<evidence type="ECO:0000313" key="4">
    <source>
        <dbReference type="EMBL" id="VEL38954.1"/>
    </source>
</evidence>
<protein>
    <recommendedName>
        <fullName evidence="6">Dynein heavy chain 3 AAA+ lid domain-containing protein</fullName>
    </recommendedName>
</protein>
<evidence type="ECO:0000259" key="3">
    <source>
        <dbReference type="Pfam" id="PF22597"/>
    </source>
</evidence>
<dbReference type="Pfam" id="PF22597">
    <property type="entry name" value="DYN_lid"/>
    <property type="match status" value="1"/>
</dbReference>
<evidence type="ECO:0008006" key="6">
    <source>
        <dbReference type="Google" id="ProtNLM"/>
    </source>
</evidence>
<dbReference type="Pfam" id="PF12780">
    <property type="entry name" value="AAA_8"/>
    <property type="match status" value="1"/>
</dbReference>
<dbReference type="Gene3D" id="1.20.920.30">
    <property type="match status" value="1"/>
</dbReference>
<dbReference type="PANTHER" id="PTHR46961:SF5">
    <property type="entry name" value="DYNEIN AXONEMAL HEAVY CHAIN 1"/>
    <property type="match status" value="1"/>
</dbReference>
<dbReference type="OrthoDB" id="10266008at2759"/>
<dbReference type="Proteomes" id="UP000784294">
    <property type="component" value="Unassembled WGS sequence"/>
</dbReference>
<dbReference type="InterPro" id="IPR054354">
    <property type="entry name" value="DYNC2H1-like_lid"/>
</dbReference>
<comment type="similarity">
    <text evidence="1">Belongs to the dynein heavy chain family.</text>
</comment>
<feature type="domain" description="Dynein 2 heavy chain 1 cytoplasmic ATPase lid" evidence="3">
    <location>
        <begin position="28"/>
        <end position="111"/>
    </location>
</feature>
<evidence type="ECO:0000259" key="2">
    <source>
        <dbReference type="Pfam" id="PF12780"/>
    </source>
</evidence>
<dbReference type="GO" id="GO:0051959">
    <property type="term" value="F:dynein light intermediate chain binding"/>
    <property type="evidence" value="ECO:0007669"/>
    <property type="project" value="InterPro"/>
</dbReference>
<dbReference type="PANTHER" id="PTHR46961">
    <property type="entry name" value="DYNEIN HEAVY CHAIN 1, AXONEMAL-LIKE PROTEIN"/>
    <property type="match status" value="1"/>
</dbReference>
<reference evidence="4" key="1">
    <citation type="submission" date="2018-11" db="EMBL/GenBank/DDBJ databases">
        <authorList>
            <consortium name="Pathogen Informatics"/>
        </authorList>
    </citation>
    <scope>NUCLEOTIDE SEQUENCE</scope>
</reference>
<proteinExistence type="inferred from homology"/>
<keyword evidence="5" id="KW-1185">Reference proteome</keyword>
<dbReference type="EMBL" id="CAAALY010259591">
    <property type="protein sequence ID" value="VEL38954.1"/>
    <property type="molecule type" value="Genomic_DNA"/>
</dbReference>
<dbReference type="GO" id="GO:0045505">
    <property type="term" value="F:dynein intermediate chain binding"/>
    <property type="evidence" value="ECO:0007669"/>
    <property type="project" value="InterPro"/>
</dbReference>
<comment type="caution">
    <text evidence="4">The sequence shown here is derived from an EMBL/GenBank/DDBJ whole genome shotgun (WGS) entry which is preliminary data.</text>
</comment>
<dbReference type="InterPro" id="IPR024317">
    <property type="entry name" value="Dynein_heavy_chain_D4_dom"/>
</dbReference>
<feature type="domain" description="Dynein heavy chain AAA module D4" evidence="2">
    <location>
        <begin position="197"/>
        <end position="243"/>
    </location>
</feature>
<dbReference type="InterPro" id="IPR026983">
    <property type="entry name" value="DHC"/>
</dbReference>
<dbReference type="Gene3D" id="3.40.50.300">
    <property type="entry name" value="P-loop containing nucleotide triphosphate hydrolases"/>
    <property type="match status" value="1"/>
</dbReference>
<dbReference type="AlphaFoldDB" id="A0A3S5BAV4"/>
<organism evidence="4 5">
    <name type="scientific">Protopolystoma xenopodis</name>
    <dbReference type="NCBI Taxonomy" id="117903"/>
    <lineage>
        <taxon>Eukaryota</taxon>
        <taxon>Metazoa</taxon>
        <taxon>Spiralia</taxon>
        <taxon>Lophotrochozoa</taxon>
        <taxon>Platyhelminthes</taxon>
        <taxon>Monogenea</taxon>
        <taxon>Polyopisthocotylea</taxon>
        <taxon>Polystomatidea</taxon>
        <taxon>Polystomatidae</taxon>
        <taxon>Protopolystoma</taxon>
    </lineage>
</organism>
<name>A0A3S5BAV4_9PLAT</name>
<dbReference type="GO" id="GO:0030286">
    <property type="term" value="C:dynein complex"/>
    <property type="evidence" value="ECO:0007669"/>
    <property type="project" value="InterPro"/>
</dbReference>
<sequence length="243" mass="27860">MLSHGKIEIGTILKSWLGRIASDHPAVRLQEMGDKLVSAGIYVFLTVQAQLLPSPAKSHYTFNLRDLSKVFQGMLMLEVDALTGSLEQLLRLWYHESCRVFQDRLVNEDDRIWFENLMFDRFQTTFGMKSEEIIIQRPVLYGDFLLSAAADNRKYIEFIDNSQASYAIHLYIKLHITVHTVIEENLSDYNQINMAKMNLVLFMDAIQHICRISRILRQPQGNALLLGMGGSGRQSLTRLAAHM</sequence>
<gene>
    <name evidence="4" type="ORF">PXEA_LOCUS32394</name>
</gene>
<accession>A0A3S5BAV4</accession>
<evidence type="ECO:0000313" key="5">
    <source>
        <dbReference type="Proteomes" id="UP000784294"/>
    </source>
</evidence>
<evidence type="ECO:0000256" key="1">
    <source>
        <dbReference type="ARBA" id="ARBA00008887"/>
    </source>
</evidence>
<dbReference type="FunFam" id="1.20.920.30:FF:000005">
    <property type="entry name" value="Dynein, axonemal, heavy chain 2"/>
    <property type="match status" value="1"/>
</dbReference>